<dbReference type="AlphaFoldDB" id="A0A073CDF8"/>
<gene>
    <name evidence="3" type="ORF">A19Y_0484</name>
</gene>
<keyword evidence="2" id="KW-0472">Membrane</keyword>
<dbReference type="Proteomes" id="UP000027395">
    <property type="component" value="Chromosome"/>
</dbReference>
<evidence type="ECO:0000313" key="3">
    <source>
        <dbReference type="EMBL" id="KEI65688.1"/>
    </source>
</evidence>
<dbReference type="PATRIC" id="fig|388467.6.peg.433"/>
<keyword evidence="2" id="KW-1133">Transmembrane helix</keyword>
<keyword evidence="2" id="KW-0812">Transmembrane</keyword>
<evidence type="ECO:0000256" key="2">
    <source>
        <dbReference type="SAM" id="Phobius"/>
    </source>
</evidence>
<evidence type="ECO:0000256" key="1">
    <source>
        <dbReference type="SAM" id="MobiDB-lite"/>
    </source>
</evidence>
<feature type="region of interest" description="Disordered" evidence="1">
    <location>
        <begin position="194"/>
        <end position="233"/>
    </location>
</feature>
<keyword evidence="4" id="KW-1185">Reference proteome</keyword>
<proteinExistence type="predicted"/>
<reference evidence="3 4" key="1">
    <citation type="journal article" date="2014" name="Appl. Environ. Microbiol.">
        <title>Elucidation of insertion elements encoded on plasmids and in vitro construction of shuttle vectors from the toxic cyanobacterium Planktothrix.</title>
        <authorList>
            <person name="Christiansen G."/>
            <person name="Goesmann A."/>
            <person name="Kurmayer R."/>
        </authorList>
    </citation>
    <scope>NUCLEOTIDE SEQUENCE [LARGE SCALE GENOMIC DNA]</scope>
    <source>
        <strain evidence="3 4">NIVA-CYA 126/8</strain>
    </source>
</reference>
<accession>A0A073CDF8</accession>
<sequence>MGVFNTVFIEVIKTPKYLNLMFMLKSRKPKKPVSLSFLLIAVIITLFIVLGGFMDGLEIQGLAQTPPPEISSPSGRVRVSEVWKKVYEQLPNLPQENQYLSQETGKVAEDNTLIGRLIRYHIYVKARPTQYRFDWKLTLADYLGVNEPMLVLSYPGQEVLKENPLVGDQKAIQQLNRVERDALVNTLASLFNPNSVNSDNGTIPKPSPASPTAKPPTPSLILLPESGDAQRLK</sequence>
<dbReference type="eggNOG" id="ENOG5031KNS">
    <property type="taxonomic scope" value="Bacteria"/>
</dbReference>
<dbReference type="STRING" id="388467.A19Y_0484"/>
<feature type="compositionally biased region" description="Pro residues" evidence="1">
    <location>
        <begin position="205"/>
        <end position="218"/>
    </location>
</feature>
<dbReference type="EMBL" id="CM002803">
    <property type="protein sequence ID" value="KEI65688.1"/>
    <property type="molecule type" value="Genomic_DNA"/>
</dbReference>
<dbReference type="HOGENOM" id="CLU_099780_1_0_3"/>
<evidence type="ECO:0000313" key="4">
    <source>
        <dbReference type="Proteomes" id="UP000027395"/>
    </source>
</evidence>
<feature type="transmembrane region" description="Helical" evidence="2">
    <location>
        <begin position="33"/>
        <end position="54"/>
    </location>
</feature>
<protein>
    <submittedName>
        <fullName evidence="3">Uncharacterized protein</fullName>
    </submittedName>
</protein>
<organism evidence="3 4">
    <name type="scientific">Planktothrix agardhii (strain NIVA-CYA 126/8)</name>
    <dbReference type="NCBI Taxonomy" id="388467"/>
    <lineage>
        <taxon>Bacteria</taxon>
        <taxon>Bacillati</taxon>
        <taxon>Cyanobacteriota</taxon>
        <taxon>Cyanophyceae</taxon>
        <taxon>Oscillatoriophycideae</taxon>
        <taxon>Oscillatoriales</taxon>
        <taxon>Microcoleaceae</taxon>
        <taxon>Planktothrix</taxon>
    </lineage>
</organism>
<name>A0A073CDF8_PLAA1</name>